<feature type="region of interest" description="Disordered" evidence="2">
    <location>
        <begin position="512"/>
        <end position="536"/>
    </location>
</feature>
<feature type="compositionally biased region" description="Low complexity" evidence="2">
    <location>
        <begin position="64"/>
        <end position="82"/>
    </location>
</feature>
<feature type="compositionally biased region" description="Basic and acidic residues" evidence="2">
    <location>
        <begin position="211"/>
        <end position="222"/>
    </location>
</feature>
<feature type="region of interest" description="Disordered" evidence="2">
    <location>
        <begin position="559"/>
        <end position="590"/>
    </location>
</feature>
<feature type="compositionally biased region" description="Polar residues" evidence="2">
    <location>
        <begin position="54"/>
        <end position="63"/>
    </location>
</feature>
<dbReference type="GO" id="GO:0008017">
    <property type="term" value="F:microtubule binding"/>
    <property type="evidence" value="ECO:0007669"/>
    <property type="project" value="TreeGrafter"/>
</dbReference>
<dbReference type="AlphaFoldDB" id="A0AAD4J915"/>
<dbReference type="PANTHER" id="PTHR31807">
    <property type="entry name" value="AUGMIN FAMILY MEMBER"/>
    <property type="match status" value="1"/>
</dbReference>
<evidence type="ECO:0000256" key="2">
    <source>
        <dbReference type="SAM" id="MobiDB-lite"/>
    </source>
</evidence>
<feature type="region of interest" description="Disordered" evidence="2">
    <location>
        <begin position="457"/>
        <end position="487"/>
    </location>
</feature>
<feature type="region of interest" description="Disordered" evidence="2">
    <location>
        <begin position="149"/>
        <end position="229"/>
    </location>
</feature>
<dbReference type="Pfam" id="PF04484">
    <property type="entry name" value="QWRF"/>
    <property type="match status" value="1"/>
</dbReference>
<comment type="caution">
    <text evidence="3">The sequence shown here is derived from an EMBL/GenBank/DDBJ whole genome shotgun (WGS) entry which is preliminary data.</text>
</comment>
<dbReference type="EMBL" id="SDAM02000120">
    <property type="protein sequence ID" value="KAH6828840.1"/>
    <property type="molecule type" value="Genomic_DNA"/>
</dbReference>
<dbReference type="GO" id="GO:0005737">
    <property type="term" value="C:cytoplasm"/>
    <property type="evidence" value="ECO:0007669"/>
    <property type="project" value="TreeGrafter"/>
</dbReference>
<feature type="region of interest" description="Disordered" evidence="2">
    <location>
        <begin position="274"/>
        <end position="370"/>
    </location>
</feature>
<evidence type="ECO:0000256" key="1">
    <source>
        <dbReference type="ARBA" id="ARBA00010016"/>
    </source>
</evidence>
<feature type="compositionally biased region" description="Low complexity" evidence="2">
    <location>
        <begin position="92"/>
        <end position="104"/>
    </location>
</feature>
<sequence length="823" mass="89371">MDVFESELALQKQSAAERTRLPLVPAENKNGVTHLSQTREVRSRYRSPMPSSPTGSRRCSSPMASRTSSTTTVSAAAAAKRATSAERKRPSRPSSPSSSPRAPSTPIQDTAAELSLASRKAAGNKLPESLWPSTMRSLSVSFQSDTFSVPISKREKPTSPMPDRTLRQSSNVAHRQAEVPASRKPTPERKQQSPRRGKNSADQSENSKPVDSLHPRVVDQHRWPSTTTGKLSTVLDRSIDLADKKTKISSLSCSVAATPSLRRLSLDSINVSNRSIDLPDKTSKTSSLSRSGIGSPSRRRLSLDGTTVPTRSIDLVDKTNKNSPLSRSETGTPSLRRLSLDRTAGPNRSIDLADKAGRSPGTGTPSFRRQSLDGNAVLNRSIDLSDKTSKTSLSSCSETGTASLRRLSLHGNAVLSRSIDFADKTSKRLSLSHLETDTPSARRLSLDGNPILNGSIDLADRTSKTSSSSHLETGTPSPRILSLDGTNKPLIKSTSDLLMLVSRDERGRALVNGCSVDDSSLQTPRPDSSSSSDRTQLVNAAARPLSIPTLGLFPLSSSVSRGVSPSRAKAVSSSTVPSSARIRPSSPTRKLQSSTSVLSFITDIRQLKKAANHIEDVHQLRLLYNRLLQWRYANAQSDAALQSQKVKAEKILCSVWMAIATLWDSIIEKRIEIQQLRLKLKLYSILDNQIFCLDEWALTETDHVSSLTSAIQDLQVQASTIRVPVIRGARGDIQTIKAAVCSAVDVMQAMGSSLCSILSKVDRMNGLVSELADVAVQGRAMFDEYESVLGSIAALQVEEHSLRSHLLQMKQAWRDDETSIFGY</sequence>
<accession>A0AAD4J915</accession>
<feature type="compositionally biased region" description="Polar residues" evidence="2">
    <location>
        <begin position="464"/>
        <end position="476"/>
    </location>
</feature>
<gene>
    <name evidence="3" type="ORF">C2S53_013678</name>
</gene>
<feature type="region of interest" description="Disordered" evidence="2">
    <location>
        <begin position="1"/>
        <end position="134"/>
    </location>
</feature>
<dbReference type="InterPro" id="IPR007573">
    <property type="entry name" value="QWRF"/>
</dbReference>
<organism evidence="3 4">
    <name type="scientific">Perilla frutescens var. hirtella</name>
    <name type="common">Perilla citriodora</name>
    <name type="synonym">Perilla setoyensis</name>
    <dbReference type="NCBI Taxonomy" id="608512"/>
    <lineage>
        <taxon>Eukaryota</taxon>
        <taxon>Viridiplantae</taxon>
        <taxon>Streptophyta</taxon>
        <taxon>Embryophyta</taxon>
        <taxon>Tracheophyta</taxon>
        <taxon>Spermatophyta</taxon>
        <taxon>Magnoliopsida</taxon>
        <taxon>eudicotyledons</taxon>
        <taxon>Gunneridae</taxon>
        <taxon>Pentapetalae</taxon>
        <taxon>asterids</taxon>
        <taxon>lamiids</taxon>
        <taxon>Lamiales</taxon>
        <taxon>Lamiaceae</taxon>
        <taxon>Nepetoideae</taxon>
        <taxon>Elsholtzieae</taxon>
        <taxon>Perilla</taxon>
    </lineage>
</organism>
<reference evidence="3 4" key="1">
    <citation type="journal article" date="2021" name="Nat. Commun.">
        <title>Incipient diploidization of the medicinal plant Perilla within 10,000 years.</title>
        <authorList>
            <person name="Zhang Y."/>
            <person name="Shen Q."/>
            <person name="Leng L."/>
            <person name="Zhang D."/>
            <person name="Chen S."/>
            <person name="Shi Y."/>
            <person name="Ning Z."/>
            <person name="Chen S."/>
        </authorList>
    </citation>
    <scope>NUCLEOTIDE SEQUENCE [LARGE SCALE GENOMIC DNA]</scope>
    <source>
        <strain evidence="4">cv. PC099</strain>
    </source>
</reference>
<protein>
    <submittedName>
        <fullName evidence="3">QWRF motif protein</fullName>
    </submittedName>
</protein>
<name>A0AAD4J915_PERFH</name>
<evidence type="ECO:0000313" key="3">
    <source>
        <dbReference type="EMBL" id="KAH6828840.1"/>
    </source>
</evidence>
<dbReference type="PANTHER" id="PTHR31807:SF37">
    <property type="entry name" value="HAUS AUGMIN-LIKE COMPLEX SUBUNIT 8"/>
    <property type="match status" value="1"/>
</dbReference>
<comment type="similarity">
    <text evidence="1">Belongs to the QWRF family.</text>
</comment>
<keyword evidence="4" id="KW-1185">Reference proteome</keyword>
<dbReference type="Proteomes" id="UP001190926">
    <property type="component" value="Unassembled WGS sequence"/>
</dbReference>
<feature type="compositionally biased region" description="Polar residues" evidence="2">
    <location>
        <begin position="361"/>
        <end position="370"/>
    </location>
</feature>
<feature type="compositionally biased region" description="Polar residues" evidence="2">
    <location>
        <begin position="200"/>
        <end position="209"/>
    </location>
</feature>
<feature type="compositionally biased region" description="Low complexity" evidence="2">
    <location>
        <begin position="519"/>
        <end position="536"/>
    </location>
</feature>
<evidence type="ECO:0000313" key="4">
    <source>
        <dbReference type="Proteomes" id="UP001190926"/>
    </source>
</evidence>
<dbReference type="GO" id="GO:0005880">
    <property type="term" value="C:nuclear microtubule"/>
    <property type="evidence" value="ECO:0007669"/>
    <property type="project" value="TreeGrafter"/>
</dbReference>
<feature type="compositionally biased region" description="Low complexity" evidence="2">
    <location>
        <begin position="284"/>
        <end position="296"/>
    </location>
</feature>
<proteinExistence type="inferred from homology"/>
<feature type="compositionally biased region" description="Polar residues" evidence="2">
    <location>
        <begin position="321"/>
        <end position="333"/>
    </location>
</feature>
<dbReference type="GO" id="GO:0051225">
    <property type="term" value="P:spindle assembly"/>
    <property type="evidence" value="ECO:0007669"/>
    <property type="project" value="TreeGrafter"/>
</dbReference>